<feature type="active site" description="Phosphocysteine intermediate; for EIIB activity" evidence="11">
    <location>
        <position position="30"/>
    </location>
</feature>
<dbReference type="InterPro" id="IPR001127">
    <property type="entry name" value="PTS_EIIA_1_perm"/>
</dbReference>
<dbReference type="NCBIfam" id="TIGR01995">
    <property type="entry name" value="PTS-II-ABC-beta"/>
    <property type="match status" value="1"/>
</dbReference>
<keyword evidence="8" id="KW-0418">Kinase</keyword>
<feature type="transmembrane region" description="Helical" evidence="12">
    <location>
        <begin position="114"/>
        <end position="134"/>
    </location>
</feature>
<dbReference type="RefSeq" id="WP_084036654.1">
    <property type="nucleotide sequence ID" value="NZ_CP066007.1"/>
</dbReference>
<evidence type="ECO:0000256" key="6">
    <source>
        <dbReference type="ARBA" id="ARBA00022683"/>
    </source>
</evidence>
<dbReference type="EMBL" id="CP066007">
    <property type="protein sequence ID" value="QQB46368.1"/>
    <property type="molecule type" value="Genomic_DNA"/>
</dbReference>
<dbReference type="PANTHER" id="PTHR30175">
    <property type="entry name" value="PHOSPHOTRANSFERASE SYSTEM TRANSPORT PROTEIN"/>
    <property type="match status" value="1"/>
</dbReference>
<sequence length="619" mass="65022">MATKVDFRPLAKDVVAALGGPENIASFTHCATRLRFVVNDKTRADLDLAKKIPGVITAINSGGQHQIVIGNDVPQAYEAVAELNGMGGKSVRAGVVEDTDTRKGGEKKSLLDRFIDLVSALITPLIWPLAGIALGKAALALAVTLGWNAENTTYQIFSAIFDSLFYFLPVFLAVTAARKFRCNEFVAMASAAALVHPTIVGLVDVDSVTFFGIPVAMMSYASSVIPIIFTIWLQSYLERWLTKVLPSSIRSFVTPLVTVTIMVPLTLLTVGPATVTLANWISAGVGFVFDHVPWVAGAILGALWQVFVIFGLHWGFVPIMLNDLANQGFTFFTAPLMAAVFGQSGAVLAVALRTRNAQRKKVAGPAALSAFLAGVTEPAVYGINLPLRLPFYIGVGAGAVGGAIIGAGRNAFDAFVFPSLLAFPAGLNHGSFLALVIGSVVAAVLAFIGTFVLLPRLERQEETPESTKTTEIVSPCGGKLVSLSSVEDPIISSGALGKGVGIDPVSGEILAPVTGTVISVAKSKHAYGLKTDDGVEVLVHVGIDTVKMNGEGFAAKVERGQSVKKGQVLGHADLDAIKAADYAATTFVLITNAKKLSSVEPIDGISEVKAQDRVIAVQV</sequence>
<dbReference type="InterPro" id="IPR050558">
    <property type="entry name" value="PTS_Sugar-Specific_Components"/>
</dbReference>
<dbReference type="GO" id="GO:0090589">
    <property type="term" value="F:protein-phosphocysteine-trehalose phosphotransferase system transporter activity"/>
    <property type="evidence" value="ECO:0007669"/>
    <property type="project" value="TreeGrafter"/>
</dbReference>
<dbReference type="PANTHER" id="PTHR30175:SF1">
    <property type="entry name" value="PTS SYSTEM ARBUTIN-, CELLOBIOSE-, AND SALICIN-SPECIFIC EIIBC COMPONENT-RELATED"/>
    <property type="match status" value="1"/>
</dbReference>
<evidence type="ECO:0000256" key="12">
    <source>
        <dbReference type="SAM" id="Phobius"/>
    </source>
</evidence>
<feature type="transmembrane region" description="Helical" evidence="12">
    <location>
        <begin position="294"/>
        <end position="317"/>
    </location>
</feature>
<feature type="transmembrane region" description="Helical" evidence="12">
    <location>
        <begin position="185"/>
        <end position="203"/>
    </location>
</feature>
<dbReference type="PROSITE" id="PS51098">
    <property type="entry name" value="PTS_EIIB_TYPE_1"/>
    <property type="match status" value="1"/>
</dbReference>
<evidence type="ECO:0000313" key="17">
    <source>
        <dbReference type="Proteomes" id="UP000596145"/>
    </source>
</evidence>
<feature type="transmembrane region" description="Helical" evidence="12">
    <location>
        <begin position="154"/>
        <end position="173"/>
    </location>
</feature>
<dbReference type="SUPFAM" id="SSF55604">
    <property type="entry name" value="Glucose permease domain IIB"/>
    <property type="match status" value="1"/>
</dbReference>
<evidence type="ECO:0000256" key="2">
    <source>
        <dbReference type="ARBA" id="ARBA00022448"/>
    </source>
</evidence>
<dbReference type="InterPro" id="IPR011297">
    <property type="entry name" value="PTS_IIABC_b_glu"/>
</dbReference>
<dbReference type="Pfam" id="PF00358">
    <property type="entry name" value="PTS_EIIA_1"/>
    <property type="match status" value="1"/>
</dbReference>
<dbReference type="PROSITE" id="PS00371">
    <property type="entry name" value="PTS_EIIA_TYPE_1_HIS"/>
    <property type="match status" value="1"/>
</dbReference>
<keyword evidence="7 12" id="KW-0812">Transmembrane</keyword>
<reference evidence="16 17" key="1">
    <citation type="submission" date="2020-12" db="EMBL/GenBank/DDBJ databases">
        <title>FDA dAtabase for Regulatory Grade micrObial Sequences (FDA-ARGOS): Supporting development and validation of Infectious Disease Dx tests.</title>
        <authorList>
            <person name="Sproer C."/>
            <person name="Gronow S."/>
            <person name="Severitt S."/>
            <person name="Schroder I."/>
            <person name="Tallon L."/>
            <person name="Sadzewicz L."/>
            <person name="Zhao X."/>
            <person name="Boylan J."/>
            <person name="Ott S."/>
            <person name="Bowen H."/>
            <person name="Vavikolanu K."/>
            <person name="Mehta A."/>
            <person name="Aluvathingal J."/>
            <person name="Nadendla S."/>
            <person name="Lowell S."/>
            <person name="Myers T."/>
            <person name="Yan Y."/>
            <person name="Sichtig H."/>
        </authorList>
    </citation>
    <scope>NUCLEOTIDE SEQUENCE [LARGE SCALE GENOMIC DNA]</scope>
    <source>
        <strain evidence="16 17">FDAARGOS_1053</strain>
    </source>
</reference>
<dbReference type="InterPro" id="IPR018113">
    <property type="entry name" value="PTrfase_EIIB_Cys"/>
</dbReference>
<dbReference type="NCBIfam" id="TIGR00830">
    <property type="entry name" value="PTBA"/>
    <property type="match status" value="1"/>
</dbReference>
<evidence type="ECO:0000256" key="4">
    <source>
        <dbReference type="ARBA" id="ARBA00022597"/>
    </source>
</evidence>
<evidence type="ECO:0000256" key="1">
    <source>
        <dbReference type="ARBA" id="ARBA00004651"/>
    </source>
</evidence>
<evidence type="ECO:0000256" key="7">
    <source>
        <dbReference type="ARBA" id="ARBA00022692"/>
    </source>
</evidence>
<keyword evidence="5" id="KW-0808">Transferase</keyword>
<keyword evidence="3" id="KW-1003">Cell membrane</keyword>
<comment type="subcellular location">
    <subcellularLocation>
        <location evidence="1">Cell membrane</location>
        <topology evidence="1">Multi-pass membrane protein</topology>
    </subcellularLocation>
</comment>
<dbReference type="Pfam" id="PF02378">
    <property type="entry name" value="PTS_EIIC"/>
    <property type="match status" value="1"/>
</dbReference>
<feature type="transmembrane region" description="Helical" evidence="12">
    <location>
        <begin position="252"/>
        <end position="274"/>
    </location>
</feature>
<dbReference type="GO" id="GO:0015771">
    <property type="term" value="P:trehalose transport"/>
    <property type="evidence" value="ECO:0007669"/>
    <property type="project" value="TreeGrafter"/>
</dbReference>
<dbReference type="Gene3D" id="3.30.1360.60">
    <property type="entry name" value="Glucose permease domain IIB"/>
    <property type="match status" value="1"/>
</dbReference>
<evidence type="ECO:0000259" key="14">
    <source>
        <dbReference type="PROSITE" id="PS51098"/>
    </source>
</evidence>
<evidence type="ECO:0000256" key="5">
    <source>
        <dbReference type="ARBA" id="ARBA00022679"/>
    </source>
</evidence>
<dbReference type="GO" id="GO:0009401">
    <property type="term" value="P:phosphoenolpyruvate-dependent sugar phosphotransferase system"/>
    <property type="evidence" value="ECO:0007669"/>
    <property type="project" value="UniProtKB-KW"/>
</dbReference>
<keyword evidence="4 16" id="KW-0762">Sugar transport</keyword>
<dbReference type="Gene3D" id="2.70.70.10">
    <property type="entry name" value="Glucose Permease (Domain IIA)"/>
    <property type="match status" value="1"/>
</dbReference>
<dbReference type="Proteomes" id="UP000596145">
    <property type="component" value="Chromosome"/>
</dbReference>
<evidence type="ECO:0000256" key="11">
    <source>
        <dbReference type="PROSITE-ProRule" id="PRU00421"/>
    </source>
</evidence>
<feature type="domain" description="PTS EIIB type-1" evidence="14">
    <location>
        <begin position="8"/>
        <end position="90"/>
    </location>
</feature>
<dbReference type="Pfam" id="PF00367">
    <property type="entry name" value="PTS_EIIB"/>
    <property type="match status" value="1"/>
</dbReference>
<evidence type="ECO:0000256" key="9">
    <source>
        <dbReference type="ARBA" id="ARBA00022989"/>
    </source>
</evidence>
<feature type="transmembrane region" description="Helical" evidence="12">
    <location>
        <begin position="209"/>
        <end position="232"/>
    </location>
</feature>
<keyword evidence="2" id="KW-0813">Transport</keyword>
<feature type="domain" description="PTS EIIC type-1" evidence="15">
    <location>
        <begin position="116"/>
        <end position="469"/>
    </location>
</feature>
<dbReference type="PROSITE" id="PS01035">
    <property type="entry name" value="PTS_EIIB_TYPE_1_CYS"/>
    <property type="match status" value="1"/>
</dbReference>
<evidence type="ECO:0000256" key="8">
    <source>
        <dbReference type="ARBA" id="ARBA00022777"/>
    </source>
</evidence>
<dbReference type="FunFam" id="2.70.70.10:FF:000001">
    <property type="entry name" value="PTS system glucose-specific IIA component"/>
    <property type="match status" value="1"/>
</dbReference>
<feature type="domain" description="PTS EIIA type-1" evidence="13">
    <location>
        <begin position="488"/>
        <end position="592"/>
    </location>
</feature>
<dbReference type="SUPFAM" id="SSF51261">
    <property type="entry name" value="Duplicated hybrid motif"/>
    <property type="match status" value="1"/>
</dbReference>
<dbReference type="CDD" id="cd00212">
    <property type="entry name" value="PTS_IIB_glc"/>
    <property type="match status" value="1"/>
</dbReference>
<accession>A0A7T4JUZ2</accession>
<gene>
    <name evidence="16" type="ORF">I6I10_13200</name>
</gene>
<dbReference type="PROSITE" id="PS51093">
    <property type="entry name" value="PTS_EIIA_TYPE_1"/>
    <property type="match status" value="1"/>
</dbReference>
<dbReference type="GO" id="GO:0016301">
    <property type="term" value="F:kinase activity"/>
    <property type="evidence" value="ECO:0007669"/>
    <property type="project" value="UniProtKB-KW"/>
</dbReference>
<keyword evidence="9 12" id="KW-1133">Transmembrane helix</keyword>
<organism evidence="16 17">
    <name type="scientific">Corynebacterium glucuronolyticum</name>
    <dbReference type="NCBI Taxonomy" id="39791"/>
    <lineage>
        <taxon>Bacteria</taxon>
        <taxon>Bacillati</taxon>
        <taxon>Actinomycetota</taxon>
        <taxon>Actinomycetes</taxon>
        <taxon>Mycobacteriales</taxon>
        <taxon>Corynebacteriaceae</taxon>
        <taxon>Corynebacterium</taxon>
    </lineage>
</organism>
<feature type="transmembrane region" description="Helical" evidence="12">
    <location>
        <begin position="432"/>
        <end position="454"/>
    </location>
</feature>
<evidence type="ECO:0000259" key="13">
    <source>
        <dbReference type="PROSITE" id="PS51093"/>
    </source>
</evidence>
<protein>
    <submittedName>
        <fullName evidence="16">PTS glucose transporter subunit IIA</fullName>
    </submittedName>
</protein>
<dbReference type="GeneID" id="92759337"/>
<dbReference type="GO" id="GO:0008982">
    <property type="term" value="F:protein-N(PI)-phosphohistidine-sugar phosphotransferase activity"/>
    <property type="evidence" value="ECO:0007669"/>
    <property type="project" value="InterPro"/>
</dbReference>
<name>A0A7T4JUZ2_9CORY</name>
<keyword evidence="6" id="KW-0598">Phosphotransferase system</keyword>
<dbReference type="InterPro" id="IPR013013">
    <property type="entry name" value="PTS_EIIC_1"/>
</dbReference>
<evidence type="ECO:0000256" key="10">
    <source>
        <dbReference type="ARBA" id="ARBA00023136"/>
    </source>
</evidence>
<dbReference type="InterPro" id="IPR036878">
    <property type="entry name" value="Glu_permease_IIB"/>
</dbReference>
<dbReference type="InterPro" id="IPR001996">
    <property type="entry name" value="PTS_IIB_1"/>
</dbReference>
<feature type="transmembrane region" description="Helical" evidence="12">
    <location>
        <begin position="364"/>
        <end position="384"/>
    </location>
</feature>
<evidence type="ECO:0000259" key="15">
    <source>
        <dbReference type="PROSITE" id="PS51103"/>
    </source>
</evidence>
<evidence type="ECO:0000313" key="16">
    <source>
        <dbReference type="EMBL" id="QQB46368.1"/>
    </source>
</evidence>
<dbReference type="OrthoDB" id="9797715at2"/>
<feature type="transmembrane region" description="Helical" evidence="12">
    <location>
        <begin position="329"/>
        <end position="352"/>
    </location>
</feature>
<feature type="transmembrane region" description="Helical" evidence="12">
    <location>
        <begin position="391"/>
        <end position="412"/>
    </location>
</feature>
<dbReference type="AlphaFoldDB" id="A0A7T4JUZ2"/>
<dbReference type="PROSITE" id="PS51103">
    <property type="entry name" value="PTS_EIIC_TYPE_1"/>
    <property type="match status" value="1"/>
</dbReference>
<dbReference type="InterPro" id="IPR011055">
    <property type="entry name" value="Dup_hybrid_motif"/>
</dbReference>
<evidence type="ECO:0000256" key="3">
    <source>
        <dbReference type="ARBA" id="ARBA00022475"/>
    </source>
</evidence>
<proteinExistence type="predicted"/>
<keyword evidence="10 12" id="KW-0472">Membrane</keyword>
<dbReference type="InterPro" id="IPR003352">
    <property type="entry name" value="PTS_EIIC"/>
</dbReference>
<dbReference type="GO" id="GO:0005886">
    <property type="term" value="C:plasma membrane"/>
    <property type="evidence" value="ECO:0007669"/>
    <property type="project" value="UniProtKB-SubCell"/>
</dbReference>